<keyword evidence="1" id="KW-0175">Coiled coil</keyword>
<gene>
    <name evidence="3" type="ORF">HYG85_09390</name>
</gene>
<dbReference type="InterPro" id="IPR016047">
    <property type="entry name" value="M23ase_b-sheet_dom"/>
</dbReference>
<dbReference type="GO" id="GO:0004222">
    <property type="term" value="F:metalloendopeptidase activity"/>
    <property type="evidence" value="ECO:0007669"/>
    <property type="project" value="TreeGrafter"/>
</dbReference>
<dbReference type="RefSeq" id="WP_212693259.1">
    <property type="nucleotide sequence ID" value="NZ_CP058561.1"/>
</dbReference>
<dbReference type="CDD" id="cd12797">
    <property type="entry name" value="M23_peptidase"/>
    <property type="match status" value="1"/>
</dbReference>
<dbReference type="Pfam" id="PF01551">
    <property type="entry name" value="Peptidase_M23"/>
    <property type="match status" value="1"/>
</dbReference>
<evidence type="ECO:0000313" key="3">
    <source>
        <dbReference type="EMBL" id="QUH29125.1"/>
    </source>
</evidence>
<dbReference type="InterPro" id="IPR050570">
    <property type="entry name" value="Cell_wall_metabolism_enzyme"/>
</dbReference>
<evidence type="ECO:0000256" key="1">
    <source>
        <dbReference type="SAM" id="Coils"/>
    </source>
</evidence>
<evidence type="ECO:0000313" key="4">
    <source>
        <dbReference type="Proteomes" id="UP000677305"/>
    </source>
</evidence>
<organism evidence="3 4">
    <name type="scientific">Vallitalea guaymasensis</name>
    <dbReference type="NCBI Taxonomy" id="1185412"/>
    <lineage>
        <taxon>Bacteria</taxon>
        <taxon>Bacillati</taxon>
        <taxon>Bacillota</taxon>
        <taxon>Clostridia</taxon>
        <taxon>Lachnospirales</taxon>
        <taxon>Vallitaleaceae</taxon>
        <taxon>Vallitalea</taxon>
    </lineage>
</organism>
<feature type="domain" description="M23ase beta-sheet core" evidence="2">
    <location>
        <begin position="214"/>
        <end position="310"/>
    </location>
</feature>
<dbReference type="Proteomes" id="UP000677305">
    <property type="component" value="Chromosome"/>
</dbReference>
<sequence>MKKIIITVIIFIICCPISIYAENASALLDLYGIEKLVSVETEEKLLQDITKEYYSVQTEINKDEMVEKAIDIYSTNYENILSEYDSEINTLKQQLIELKTTIYENRNNTVEYLLELDSEYKSIQLHIQDLLKERKIQVQQLELLSFDNKNAQEMEKKSKQLKSKLNSQKKAYEKAITYPELGDVNNLNYPLNKSSHVTSGFGTRTDPIEKDKIQFHNGIDLSAALKTEVTALFNGTVEKAGHSDALGYYIILNHGKGIRTIYGHLNHYIVSQGQQVNQYEVIASSGNSGSRSTGPHLHLGLYINGEAVDPSKVFK</sequence>
<protein>
    <submittedName>
        <fullName evidence="3">Peptidoglycan DD-metalloendopeptidase family protein</fullName>
    </submittedName>
</protein>
<dbReference type="SUPFAM" id="SSF51261">
    <property type="entry name" value="Duplicated hybrid motif"/>
    <property type="match status" value="1"/>
</dbReference>
<dbReference type="PANTHER" id="PTHR21666:SF270">
    <property type="entry name" value="MUREIN HYDROLASE ACTIVATOR ENVC"/>
    <property type="match status" value="1"/>
</dbReference>
<proteinExistence type="predicted"/>
<dbReference type="Gene3D" id="2.70.70.10">
    <property type="entry name" value="Glucose Permease (Domain IIA)"/>
    <property type="match status" value="1"/>
</dbReference>
<reference evidence="3 4" key="1">
    <citation type="submission" date="2020-07" db="EMBL/GenBank/DDBJ databases">
        <title>Vallitalea guaymasensis genome.</title>
        <authorList>
            <person name="Postec A."/>
        </authorList>
    </citation>
    <scope>NUCLEOTIDE SEQUENCE [LARGE SCALE GENOMIC DNA]</scope>
    <source>
        <strain evidence="3 4">Ra1766G1</strain>
    </source>
</reference>
<keyword evidence="4" id="KW-1185">Reference proteome</keyword>
<accession>A0A8J8SC67</accession>
<dbReference type="PANTHER" id="PTHR21666">
    <property type="entry name" value="PEPTIDASE-RELATED"/>
    <property type="match status" value="1"/>
</dbReference>
<dbReference type="AlphaFoldDB" id="A0A8J8SC67"/>
<dbReference type="EMBL" id="CP058561">
    <property type="protein sequence ID" value="QUH29125.1"/>
    <property type="molecule type" value="Genomic_DNA"/>
</dbReference>
<evidence type="ECO:0000259" key="2">
    <source>
        <dbReference type="Pfam" id="PF01551"/>
    </source>
</evidence>
<feature type="coiled-coil region" evidence="1">
    <location>
        <begin position="74"/>
        <end position="171"/>
    </location>
</feature>
<dbReference type="InterPro" id="IPR011055">
    <property type="entry name" value="Dup_hybrid_motif"/>
</dbReference>
<dbReference type="KEGG" id="vgu:HYG85_09390"/>
<name>A0A8J8SC67_9FIRM</name>